<dbReference type="Pfam" id="PF20085">
    <property type="entry name" value="TGL"/>
    <property type="match status" value="1"/>
</dbReference>
<protein>
    <recommendedName>
        <fullName evidence="4">Protein-glutamine gamma-glutamyltransferase</fullName>
        <ecNumber evidence="4">2.3.2.13</ecNumber>
    </recommendedName>
    <alternativeName>
        <fullName evidence="4">Transglutaminase</fullName>
        <shortName evidence="4">TGase</shortName>
    </alternativeName>
</protein>
<comment type="similarity">
    <text evidence="4">Belongs to the bacillus TGase family.</text>
</comment>
<organism evidence="5 6">
    <name type="scientific">Bacillus wiedmannii</name>
    <dbReference type="NCBI Taxonomy" id="1890302"/>
    <lineage>
        <taxon>Bacteria</taxon>
        <taxon>Bacillati</taxon>
        <taxon>Bacillota</taxon>
        <taxon>Bacilli</taxon>
        <taxon>Bacillales</taxon>
        <taxon>Bacillaceae</taxon>
        <taxon>Bacillus</taxon>
        <taxon>Bacillus cereus group</taxon>
    </lineage>
</organism>
<dbReference type="InterPro" id="IPR020916">
    <property type="entry name" value="Gln_gamma-glutamylTfrase_bac"/>
</dbReference>
<gene>
    <name evidence="4" type="primary">tgl</name>
    <name evidence="5" type="ORF">B4147_4216</name>
</gene>
<evidence type="ECO:0000313" key="5">
    <source>
        <dbReference type="EMBL" id="KKZ99927.1"/>
    </source>
</evidence>
<reference evidence="6" key="2">
    <citation type="submission" date="2015-04" db="EMBL/GenBank/DDBJ databases">
        <title>Draft Genome Sequences of Eight Spore-Forming Food Isolates of Bacillus cereus Genome sequencing.</title>
        <authorList>
            <person name="Krawcyk A.O."/>
            <person name="de Jong A."/>
            <person name="Eijlander R.T."/>
            <person name="Berendsen E.M."/>
            <person name="Holsappel S."/>
            <person name="Wells-Bennik M."/>
            <person name="Kuipers O.P."/>
        </authorList>
    </citation>
    <scope>NUCLEOTIDE SEQUENCE [LARGE SCALE GENOMIC DNA]</scope>
    <source>
        <strain evidence="6">B4147</strain>
    </source>
</reference>
<dbReference type="AlphaFoldDB" id="A0A0G8CJC5"/>
<comment type="function">
    <text evidence="4">Probably plays a role in the assembly of the spore coat proteins by catalyzing epsilon-(gamma-glutamyl)lysine cross-links.</text>
</comment>
<dbReference type="RefSeq" id="WP_046957430.1">
    <property type="nucleotide sequence ID" value="NZ_LCYN01000003.1"/>
</dbReference>
<evidence type="ECO:0000256" key="1">
    <source>
        <dbReference type="ARBA" id="ARBA00022679"/>
    </source>
</evidence>
<dbReference type="GO" id="GO:0003810">
    <property type="term" value="F:protein-glutamine gamma-glutamyltransferase activity"/>
    <property type="evidence" value="ECO:0007669"/>
    <property type="project" value="UniProtKB-UniRule"/>
</dbReference>
<dbReference type="NCBIfam" id="NF002869">
    <property type="entry name" value="PRK03187.1"/>
    <property type="match status" value="1"/>
</dbReference>
<reference evidence="5 6" key="1">
    <citation type="journal article" date="2015" name="Genome Announc.">
        <title>Next-Generation Whole-Genome Sequencing of Eight Strains of Bacillus cereus, Isolated from Food.</title>
        <authorList>
            <person name="Krawczyk A.O."/>
            <person name="de Jong A."/>
            <person name="Eijlander R.T."/>
            <person name="Berendsen E.M."/>
            <person name="Holsappel S."/>
            <person name="Wells-Bennik M.H."/>
            <person name="Kuipers O.P."/>
        </authorList>
    </citation>
    <scope>NUCLEOTIDE SEQUENCE [LARGE SCALE GENOMIC DNA]</scope>
    <source>
        <strain evidence="5 6">B4147</strain>
    </source>
</reference>
<keyword evidence="2 4" id="KW-0749">Sporulation</keyword>
<evidence type="ECO:0000256" key="2">
    <source>
        <dbReference type="ARBA" id="ARBA00022969"/>
    </source>
</evidence>
<evidence type="ECO:0000313" key="6">
    <source>
        <dbReference type="Proteomes" id="UP000035350"/>
    </source>
</evidence>
<dbReference type="PATRIC" id="fig|1396.433.peg.1555"/>
<keyword evidence="1 4" id="KW-0808">Transferase</keyword>
<dbReference type="Proteomes" id="UP000035350">
    <property type="component" value="Unassembled WGS sequence"/>
</dbReference>
<comment type="catalytic activity">
    <reaction evidence="4">
        <text>L-glutaminyl-[protein] + L-lysyl-[protein] = [protein]-L-lysyl-N(6)-5-L-glutamyl-[protein] + NH4(+)</text>
        <dbReference type="Rhea" id="RHEA:54816"/>
        <dbReference type="Rhea" id="RHEA-COMP:9752"/>
        <dbReference type="Rhea" id="RHEA-COMP:10207"/>
        <dbReference type="Rhea" id="RHEA-COMP:14005"/>
        <dbReference type="ChEBI" id="CHEBI:28938"/>
        <dbReference type="ChEBI" id="CHEBI:29969"/>
        <dbReference type="ChEBI" id="CHEBI:30011"/>
        <dbReference type="ChEBI" id="CHEBI:138370"/>
        <dbReference type="EC" id="2.3.2.13"/>
    </reaction>
</comment>
<dbReference type="EC" id="2.3.2.13" evidence="4"/>
<proteinExistence type="inferred from homology"/>
<keyword evidence="3 4" id="KW-0012">Acyltransferase</keyword>
<comment type="caution">
    <text evidence="5">The sequence shown here is derived from an EMBL/GenBank/DDBJ whole genome shotgun (WGS) entry which is preliminary data.</text>
</comment>
<evidence type="ECO:0000256" key="3">
    <source>
        <dbReference type="ARBA" id="ARBA00023315"/>
    </source>
</evidence>
<dbReference type="EMBL" id="LCYN01000003">
    <property type="protein sequence ID" value="KKZ99927.1"/>
    <property type="molecule type" value="Genomic_DNA"/>
</dbReference>
<accession>A0A0G8CJC5</accession>
<evidence type="ECO:0000256" key="4">
    <source>
        <dbReference type="HAMAP-Rule" id="MF_00727"/>
    </source>
</evidence>
<name>A0A0G8CJC5_9BACI</name>
<sequence>MIVIGRSIVHPYITNEYEPFAAEKQQILSIMAGNQEIYSFRTPDELSFDLNLRVNIITSALELFQSGFQFRTFQQSFCNPQYWKRTSLGGFELLPNIPPSIAIQDIFKNGKLYGTECATAMIIIFYKALLSLYEEETFNRLFANLLLYTWDYDQDLKLITKTGGDLVPGDLVYFKNPQVNPATIEWQGENTIYLGNFFFYGHGVGVKTKEEIIYSLNERRVPYAFISAFLTDTITRIDSRLMSHYASPSTPQTSIGFIPIRDDAIVATVGHTTTIY</sequence>
<dbReference type="HAMAP" id="MF_00727">
    <property type="entry name" value="Tgl"/>
    <property type="match status" value="1"/>
</dbReference>
<dbReference type="GO" id="GO:0030435">
    <property type="term" value="P:sporulation resulting in formation of a cellular spore"/>
    <property type="evidence" value="ECO:0007669"/>
    <property type="project" value="UniProtKB-UniRule"/>
</dbReference>